<organism evidence="2">
    <name type="scientific">Graphocephala atropunctata</name>
    <dbReference type="NCBI Taxonomy" id="36148"/>
    <lineage>
        <taxon>Eukaryota</taxon>
        <taxon>Metazoa</taxon>
        <taxon>Ecdysozoa</taxon>
        <taxon>Arthropoda</taxon>
        <taxon>Hexapoda</taxon>
        <taxon>Insecta</taxon>
        <taxon>Pterygota</taxon>
        <taxon>Neoptera</taxon>
        <taxon>Paraneoptera</taxon>
        <taxon>Hemiptera</taxon>
        <taxon>Auchenorrhyncha</taxon>
        <taxon>Membracoidea</taxon>
        <taxon>Cicadellidae</taxon>
        <taxon>Cicadellinae</taxon>
        <taxon>Cicadellini</taxon>
        <taxon>Graphocephala</taxon>
    </lineage>
</organism>
<feature type="non-terminal residue" evidence="2">
    <location>
        <position position="109"/>
    </location>
</feature>
<name>A0A1B6LC84_9HEMI</name>
<protein>
    <recommendedName>
        <fullName evidence="1">C-type lectin domain-containing protein</fullName>
    </recommendedName>
</protein>
<evidence type="ECO:0000259" key="1">
    <source>
        <dbReference type="PROSITE" id="PS50041"/>
    </source>
</evidence>
<dbReference type="InterPro" id="IPR016186">
    <property type="entry name" value="C-type_lectin-like/link_sf"/>
</dbReference>
<dbReference type="EMBL" id="GEBQ01018669">
    <property type="protein sequence ID" value="JAT21308.1"/>
    <property type="molecule type" value="Transcribed_RNA"/>
</dbReference>
<dbReference type="CDD" id="cd00037">
    <property type="entry name" value="CLECT"/>
    <property type="match status" value="1"/>
</dbReference>
<dbReference type="Pfam" id="PF00059">
    <property type="entry name" value="Lectin_C"/>
    <property type="match status" value="1"/>
</dbReference>
<dbReference type="AlphaFoldDB" id="A0A1B6LC84"/>
<dbReference type="SUPFAM" id="SSF56436">
    <property type="entry name" value="C-type lectin-like"/>
    <property type="match status" value="1"/>
</dbReference>
<evidence type="ECO:0000313" key="2">
    <source>
        <dbReference type="EMBL" id="JAT21308.1"/>
    </source>
</evidence>
<accession>A0A1B6LC84</accession>
<dbReference type="InterPro" id="IPR001304">
    <property type="entry name" value="C-type_lectin-like"/>
</dbReference>
<feature type="domain" description="C-type lectin" evidence="1">
    <location>
        <begin position="1"/>
        <end position="107"/>
    </location>
</feature>
<dbReference type="SMART" id="SM00034">
    <property type="entry name" value="CLECT"/>
    <property type="match status" value="1"/>
</dbReference>
<sequence length="109" mass="12752">MNWWDAGRECKRTNMTLVTIQSNSEQMTIVHLLYDTVPGYPWIWTGGRDPEGVGTYYWHTGVTGPFLHWDKGEPEVSPVYRCFLLNQQGTYRWKTGNCEKKYLALCESR</sequence>
<dbReference type="PROSITE" id="PS50041">
    <property type="entry name" value="C_TYPE_LECTIN_2"/>
    <property type="match status" value="1"/>
</dbReference>
<proteinExistence type="predicted"/>
<dbReference type="Gene3D" id="3.10.100.10">
    <property type="entry name" value="Mannose-Binding Protein A, subunit A"/>
    <property type="match status" value="1"/>
</dbReference>
<dbReference type="InterPro" id="IPR016187">
    <property type="entry name" value="CTDL_fold"/>
</dbReference>
<gene>
    <name evidence="2" type="ORF">g.14357</name>
</gene>
<reference evidence="2" key="1">
    <citation type="submission" date="2015-11" db="EMBL/GenBank/DDBJ databases">
        <title>De novo transcriptome assembly of four potential Pierce s Disease insect vectors from Arizona vineyards.</title>
        <authorList>
            <person name="Tassone E.E."/>
        </authorList>
    </citation>
    <scope>NUCLEOTIDE SEQUENCE</scope>
</reference>